<keyword evidence="2" id="KW-1185">Reference proteome</keyword>
<name>A0ACA9Q563_9GLOM</name>
<reference evidence="1" key="1">
    <citation type="submission" date="2021-06" db="EMBL/GenBank/DDBJ databases">
        <authorList>
            <person name="Kallberg Y."/>
            <person name="Tangrot J."/>
            <person name="Rosling A."/>
        </authorList>
    </citation>
    <scope>NUCLEOTIDE SEQUENCE</scope>
    <source>
        <strain evidence="1">MA461A</strain>
    </source>
</reference>
<organism evidence="1 2">
    <name type="scientific">Racocetra persica</name>
    <dbReference type="NCBI Taxonomy" id="160502"/>
    <lineage>
        <taxon>Eukaryota</taxon>
        <taxon>Fungi</taxon>
        <taxon>Fungi incertae sedis</taxon>
        <taxon>Mucoromycota</taxon>
        <taxon>Glomeromycotina</taxon>
        <taxon>Glomeromycetes</taxon>
        <taxon>Diversisporales</taxon>
        <taxon>Gigasporaceae</taxon>
        <taxon>Racocetra</taxon>
    </lineage>
</organism>
<evidence type="ECO:0000313" key="1">
    <source>
        <dbReference type="EMBL" id="CAG8737182.1"/>
    </source>
</evidence>
<dbReference type="EMBL" id="CAJVQC010027690">
    <property type="protein sequence ID" value="CAG8737182.1"/>
    <property type="molecule type" value="Genomic_DNA"/>
</dbReference>
<dbReference type="Proteomes" id="UP000789920">
    <property type="component" value="Unassembled WGS sequence"/>
</dbReference>
<protein>
    <submittedName>
        <fullName evidence="1">27046_t:CDS:1</fullName>
    </submittedName>
</protein>
<proteinExistence type="predicted"/>
<accession>A0ACA9Q563</accession>
<comment type="caution">
    <text evidence="1">The sequence shown here is derived from an EMBL/GenBank/DDBJ whole genome shotgun (WGS) entry which is preliminary data.</text>
</comment>
<gene>
    <name evidence="1" type="ORF">RPERSI_LOCUS12777</name>
</gene>
<sequence length="147" mass="17144">MSSTESTQIEPDPIASNIVESQSLSSIITNTNTITSTSFQNRRRCRLFSEDLLREEELSPEHPQASTHHKILCLNCLKVWFCRIGDSHTTNLWRHIEQHHPNLDPRKLKSHIGSDIIEFIQENFHKFLTRWIVLDNQPFTTSENGFF</sequence>
<evidence type="ECO:0000313" key="2">
    <source>
        <dbReference type="Proteomes" id="UP000789920"/>
    </source>
</evidence>